<dbReference type="PANTHER" id="PTHR47018">
    <property type="entry name" value="CXC DOMAIN-CONTAINING PROTEIN-RELATED"/>
    <property type="match status" value="1"/>
</dbReference>
<protein>
    <recommendedName>
        <fullName evidence="1">DUF6589 domain-containing protein</fullName>
    </recommendedName>
</protein>
<organism evidence="2">
    <name type="scientific">Amphimedon queenslandica</name>
    <name type="common">Sponge</name>
    <dbReference type="NCBI Taxonomy" id="400682"/>
    <lineage>
        <taxon>Eukaryota</taxon>
        <taxon>Metazoa</taxon>
        <taxon>Porifera</taxon>
        <taxon>Demospongiae</taxon>
        <taxon>Heteroscleromorpha</taxon>
        <taxon>Haplosclerida</taxon>
        <taxon>Niphatidae</taxon>
        <taxon>Amphimedon</taxon>
    </lineage>
</organism>
<proteinExistence type="predicted"/>
<reference evidence="2" key="1">
    <citation type="submission" date="2017-05" db="UniProtKB">
        <authorList>
            <consortium name="EnsemblMetazoa"/>
        </authorList>
    </citation>
    <scope>IDENTIFICATION</scope>
</reference>
<dbReference type="OrthoDB" id="10071095at2759"/>
<feature type="domain" description="DUF6589" evidence="1">
    <location>
        <begin position="7"/>
        <end position="390"/>
    </location>
</feature>
<dbReference type="EnsemblMetazoa" id="Aqu2.1.12804_001">
    <property type="protein sequence ID" value="Aqu2.1.12804_001"/>
    <property type="gene ID" value="Aqu2.1.12804"/>
</dbReference>
<dbReference type="InterPro" id="IPR046496">
    <property type="entry name" value="DUF6589"/>
</dbReference>
<dbReference type="eggNOG" id="ENOG502SYVY">
    <property type="taxonomic scope" value="Eukaryota"/>
</dbReference>
<evidence type="ECO:0000259" key="1">
    <source>
        <dbReference type="Pfam" id="PF20231"/>
    </source>
</evidence>
<dbReference type="PANTHER" id="PTHR47018:SF2">
    <property type="entry name" value="TESMIN_TSO1-LIKE CXC DOMAIN-CONTAINING PROTEIN"/>
    <property type="match status" value="1"/>
</dbReference>
<accession>A0A1X7TDX0</accession>
<name>A0A1X7TDX0_AMPQE</name>
<dbReference type="InParanoid" id="A0A1X7TDX0"/>
<sequence length="576" mass="66844">MSNNPYQHLTISNFELSQQESESLKDMKMNTFTYMLLKHCFKDESSTLSDFRKFLKQYSITQASMHYLEMINENPDSEETMLHVCEELLDIFSNGSQQDWVVVVGDGKTYEHLTNIKRHYGESLRKLLIFPGDWHTLKTFQNVLMKVYFPAGLHEIAKANGYNGATLHSLQTCSNFKRTHLFLLQVWEAFYRVLIESFVVEFNKQADMDNILQMIKTSIANNSDPNQLLEDVNLFTGQIAQEFFSFTEKQGEIDSTWKFWKDFIFRNCFAYVTLFLAIRGCNWTLRIASLKEMTPLFAAFDRDVYERIIPNHLADLLLFPTEILSSLSAGGFTVHITGEPWRAVALDEAHEMCINKDLKTAITYPTEAYLQKTSLFMNYRIKLTKNFMNQLFPEKDIVNIEPKVIDNSSESVKREQDIVKMIKTITENDLLPCNLREDRGIVNIFNGMVASREQQHDLLTFRAVGEEATESYITHQLLRKSFTASTTIRRKKLLTMSAMSQTRKKKSNKEKENERMIKCLQRRLAWCNHSGTILDPGNEQYSVFPRAICDDNGVPYKAPKSHWTDKLQESLITVSF</sequence>
<dbReference type="Pfam" id="PF20231">
    <property type="entry name" value="DUF6589"/>
    <property type="match status" value="1"/>
</dbReference>
<dbReference type="AlphaFoldDB" id="A0A1X7TDX0"/>
<evidence type="ECO:0000313" key="2">
    <source>
        <dbReference type="EnsemblMetazoa" id="Aqu2.1.12804_001"/>
    </source>
</evidence>